<name>A0A8T3CFS7_9TELE</name>
<dbReference type="OrthoDB" id="10423719at2759"/>
<sequence length="79" mass="8768">MKAILTALISNNVLKRSAEHVRLTERLLTIGVSIPASAPYRADRNTNTSKSWQADADRQLYRTDYLVTDPLAVAHSDSV</sequence>
<dbReference type="AlphaFoldDB" id="A0A8T3CFS7"/>
<accession>A0A8T3CFS7</accession>
<reference evidence="1" key="1">
    <citation type="submission" date="2021-01" db="EMBL/GenBank/DDBJ databases">
        <authorList>
            <person name="Zahm M."/>
            <person name="Roques C."/>
            <person name="Cabau C."/>
            <person name="Klopp C."/>
            <person name="Donnadieu C."/>
            <person name="Jouanno E."/>
            <person name="Lampietro C."/>
            <person name="Louis A."/>
            <person name="Herpin A."/>
            <person name="Echchiki A."/>
            <person name="Berthelot C."/>
            <person name="Parey E."/>
            <person name="Roest-Crollius H."/>
            <person name="Braasch I."/>
            <person name="Postlethwait J."/>
            <person name="Bobe J."/>
            <person name="Montfort J."/>
            <person name="Bouchez O."/>
            <person name="Begum T."/>
            <person name="Mejri S."/>
            <person name="Adams A."/>
            <person name="Chen W.-J."/>
            <person name="Guiguen Y."/>
        </authorList>
    </citation>
    <scope>NUCLEOTIDE SEQUENCE</scope>
    <source>
        <tissue evidence="1">Blood</tissue>
    </source>
</reference>
<evidence type="ECO:0000313" key="2">
    <source>
        <dbReference type="Proteomes" id="UP000829720"/>
    </source>
</evidence>
<protein>
    <submittedName>
        <fullName evidence="1">Uncharacterized protein</fullName>
    </submittedName>
</protein>
<dbReference type="EMBL" id="JAERUA010000024">
    <property type="protein sequence ID" value="KAI1882720.1"/>
    <property type="molecule type" value="Genomic_DNA"/>
</dbReference>
<gene>
    <name evidence="1" type="ORF">AGOR_G00237820</name>
</gene>
<keyword evidence="2" id="KW-1185">Reference proteome</keyword>
<comment type="caution">
    <text evidence="1">The sequence shown here is derived from an EMBL/GenBank/DDBJ whole genome shotgun (WGS) entry which is preliminary data.</text>
</comment>
<dbReference type="Proteomes" id="UP000829720">
    <property type="component" value="Unassembled WGS sequence"/>
</dbReference>
<organism evidence="1 2">
    <name type="scientific">Albula goreensis</name>
    <dbReference type="NCBI Taxonomy" id="1534307"/>
    <lineage>
        <taxon>Eukaryota</taxon>
        <taxon>Metazoa</taxon>
        <taxon>Chordata</taxon>
        <taxon>Craniata</taxon>
        <taxon>Vertebrata</taxon>
        <taxon>Euteleostomi</taxon>
        <taxon>Actinopterygii</taxon>
        <taxon>Neopterygii</taxon>
        <taxon>Teleostei</taxon>
        <taxon>Albuliformes</taxon>
        <taxon>Albulidae</taxon>
        <taxon>Albula</taxon>
    </lineage>
</organism>
<proteinExistence type="predicted"/>
<evidence type="ECO:0000313" key="1">
    <source>
        <dbReference type="EMBL" id="KAI1882720.1"/>
    </source>
</evidence>